<evidence type="ECO:0000256" key="4">
    <source>
        <dbReference type="ARBA" id="ARBA00022692"/>
    </source>
</evidence>
<sequence>MARKKHSEAPENHERWLITYSDLITLLMIFFVVMYSMSKVDNDKFRAMADALNMTLGGSPGRISIAQTSGGDSLIETGGPQNNPQSASTDPESSGQLQKNNSGNVDMETMTILDIKAKLDQFSKANGIESKLISSTEERGLVVSIQDTLLFQPGSAEISPNALDILQKISSVLAASQNYIKVEGHTCTLPIHTSQYRSNWELSVIRATNVVHILAESGQINSKRLSATGYGEFRPIASNDTDEGRIKNRRVDLIILRSKYDAVEPGLATAAAQ</sequence>
<dbReference type="InterPro" id="IPR025713">
    <property type="entry name" value="MotB-like_N_dom"/>
</dbReference>
<dbReference type="eggNOG" id="COG1360">
    <property type="taxonomic scope" value="Bacteria"/>
</dbReference>
<dbReference type="RefSeq" id="WP_013625746.1">
    <property type="nucleotide sequence ID" value="NC_015172.1"/>
</dbReference>
<dbReference type="HOGENOM" id="CLU_016890_0_0_9"/>
<gene>
    <name evidence="11" type="ordered locus">Sgly_2649</name>
</gene>
<dbReference type="STRING" id="645991.Sgly_2649"/>
<keyword evidence="12" id="KW-1185">Reference proteome</keyword>
<reference evidence="11 12" key="1">
    <citation type="journal article" date="2011" name="Stand. Genomic Sci.">
        <title>Complete genome sequence of Syntrophobotulus glycolicus type strain (FlGlyR).</title>
        <authorList>
            <person name="Han C."/>
            <person name="Mwirichia R."/>
            <person name="Chertkov O."/>
            <person name="Held B."/>
            <person name="Lapidus A."/>
            <person name="Nolan M."/>
            <person name="Lucas S."/>
            <person name="Hammon N."/>
            <person name="Deshpande S."/>
            <person name="Cheng J.F."/>
            <person name="Tapia R."/>
            <person name="Goodwin L."/>
            <person name="Pitluck S."/>
            <person name="Huntemann M."/>
            <person name="Liolios K."/>
            <person name="Ivanova N."/>
            <person name="Pagani I."/>
            <person name="Mavromatis K."/>
            <person name="Ovchinikova G."/>
            <person name="Pati A."/>
            <person name="Chen A."/>
            <person name="Palaniappan K."/>
            <person name="Land M."/>
            <person name="Hauser L."/>
            <person name="Brambilla E.M."/>
            <person name="Rohde M."/>
            <person name="Spring S."/>
            <person name="Sikorski J."/>
            <person name="Goker M."/>
            <person name="Woyke T."/>
            <person name="Bristow J."/>
            <person name="Eisen J.A."/>
            <person name="Markowitz V."/>
            <person name="Hugenholtz P."/>
            <person name="Kyrpides N.C."/>
            <person name="Klenk H.P."/>
            <person name="Detter J.C."/>
        </authorList>
    </citation>
    <scope>NUCLEOTIDE SEQUENCE [LARGE SCALE GENOMIC DNA]</scope>
    <source>
        <strain evidence="12">DSM 8271 / FlGlyR</strain>
    </source>
</reference>
<dbReference type="Gene3D" id="3.30.1330.60">
    <property type="entry name" value="OmpA-like domain"/>
    <property type="match status" value="1"/>
</dbReference>
<evidence type="ECO:0000256" key="8">
    <source>
        <dbReference type="SAM" id="MobiDB-lite"/>
    </source>
</evidence>
<dbReference type="KEGG" id="sgy:Sgly_2649"/>
<accession>F0SX66</accession>
<keyword evidence="3" id="KW-1003">Cell membrane</keyword>
<dbReference type="EMBL" id="CP002547">
    <property type="protein sequence ID" value="ADY56926.1"/>
    <property type="molecule type" value="Genomic_DNA"/>
</dbReference>
<dbReference type="InterPro" id="IPR036737">
    <property type="entry name" value="OmpA-like_sf"/>
</dbReference>
<dbReference type="Proteomes" id="UP000007488">
    <property type="component" value="Chromosome"/>
</dbReference>
<feature type="region of interest" description="Disordered" evidence="8">
    <location>
        <begin position="67"/>
        <end position="103"/>
    </location>
</feature>
<dbReference type="InterPro" id="IPR006665">
    <property type="entry name" value="OmpA-like"/>
</dbReference>
<evidence type="ECO:0000256" key="7">
    <source>
        <dbReference type="PROSITE-ProRule" id="PRU00473"/>
    </source>
</evidence>
<dbReference type="InterPro" id="IPR050330">
    <property type="entry name" value="Bact_OuterMem_StrucFunc"/>
</dbReference>
<dbReference type="CDD" id="cd07185">
    <property type="entry name" value="OmpA_C-like"/>
    <property type="match status" value="1"/>
</dbReference>
<dbReference type="PANTHER" id="PTHR30329">
    <property type="entry name" value="STATOR ELEMENT OF FLAGELLAR MOTOR COMPLEX"/>
    <property type="match status" value="1"/>
</dbReference>
<keyword evidence="5 9" id="KW-1133">Transmembrane helix</keyword>
<dbReference type="OrthoDB" id="9815217at2"/>
<reference evidence="12" key="2">
    <citation type="submission" date="2011-02" db="EMBL/GenBank/DDBJ databases">
        <title>The complete genome of Syntrophobotulus glycolicus DSM 8271.</title>
        <authorList>
            <person name="Lucas S."/>
            <person name="Copeland A."/>
            <person name="Lapidus A."/>
            <person name="Bruce D."/>
            <person name="Goodwin L."/>
            <person name="Pitluck S."/>
            <person name="Kyrpides N."/>
            <person name="Mavromatis K."/>
            <person name="Pagani I."/>
            <person name="Ivanova N."/>
            <person name="Mikhailova N."/>
            <person name="Chertkov O."/>
            <person name="Held B."/>
            <person name="Detter J.C."/>
            <person name="Tapia R."/>
            <person name="Han C."/>
            <person name="Land M."/>
            <person name="Hauser L."/>
            <person name="Markowitz V."/>
            <person name="Cheng J.-F."/>
            <person name="Hugenholtz P."/>
            <person name="Woyke T."/>
            <person name="Wu D."/>
            <person name="Spring S."/>
            <person name="Schroeder M."/>
            <person name="Brambilla E."/>
            <person name="Klenk H.-P."/>
            <person name="Eisen J.A."/>
        </authorList>
    </citation>
    <scope>NUCLEOTIDE SEQUENCE [LARGE SCALE GENOMIC DNA]</scope>
    <source>
        <strain evidence="12">DSM 8271 / FlGlyR</strain>
    </source>
</reference>
<feature type="transmembrane region" description="Helical" evidence="9">
    <location>
        <begin position="17"/>
        <end position="38"/>
    </location>
</feature>
<organism evidence="11 12">
    <name type="scientific">Syntrophobotulus glycolicus (strain DSM 8271 / FlGlyR)</name>
    <dbReference type="NCBI Taxonomy" id="645991"/>
    <lineage>
        <taxon>Bacteria</taxon>
        <taxon>Bacillati</taxon>
        <taxon>Bacillota</taxon>
        <taxon>Clostridia</taxon>
        <taxon>Eubacteriales</taxon>
        <taxon>Desulfitobacteriaceae</taxon>
        <taxon>Syntrophobotulus</taxon>
    </lineage>
</organism>
<dbReference type="PROSITE" id="PS51123">
    <property type="entry name" value="OMPA_2"/>
    <property type="match status" value="1"/>
</dbReference>
<evidence type="ECO:0000256" key="2">
    <source>
        <dbReference type="ARBA" id="ARBA00008914"/>
    </source>
</evidence>
<evidence type="ECO:0000313" key="11">
    <source>
        <dbReference type="EMBL" id="ADY56926.1"/>
    </source>
</evidence>
<feature type="domain" description="OmpA-like" evidence="10">
    <location>
        <begin position="138"/>
        <end position="259"/>
    </location>
</feature>
<comment type="subcellular location">
    <subcellularLocation>
        <location evidence="1">Cell membrane</location>
        <topology evidence="1">Single-pass membrane protein</topology>
    </subcellularLocation>
</comment>
<evidence type="ECO:0000313" key="12">
    <source>
        <dbReference type="Proteomes" id="UP000007488"/>
    </source>
</evidence>
<keyword evidence="6 7" id="KW-0472">Membrane</keyword>
<dbReference type="AlphaFoldDB" id="F0SX66"/>
<evidence type="ECO:0000256" key="3">
    <source>
        <dbReference type="ARBA" id="ARBA00022475"/>
    </source>
</evidence>
<dbReference type="GO" id="GO:0005886">
    <property type="term" value="C:plasma membrane"/>
    <property type="evidence" value="ECO:0007669"/>
    <property type="project" value="UniProtKB-SubCell"/>
</dbReference>
<dbReference type="Pfam" id="PF00691">
    <property type="entry name" value="OmpA"/>
    <property type="match status" value="1"/>
</dbReference>
<protein>
    <submittedName>
        <fullName evidence="11">OmpA/MotB domain protein</fullName>
    </submittedName>
</protein>
<evidence type="ECO:0000256" key="9">
    <source>
        <dbReference type="SAM" id="Phobius"/>
    </source>
</evidence>
<evidence type="ECO:0000256" key="6">
    <source>
        <dbReference type="ARBA" id="ARBA00023136"/>
    </source>
</evidence>
<proteinExistence type="inferred from homology"/>
<dbReference type="Pfam" id="PF13677">
    <property type="entry name" value="MotB_plug"/>
    <property type="match status" value="1"/>
</dbReference>
<keyword evidence="4 9" id="KW-0812">Transmembrane</keyword>
<evidence type="ECO:0000256" key="5">
    <source>
        <dbReference type="ARBA" id="ARBA00022989"/>
    </source>
</evidence>
<name>F0SX66_SYNGF</name>
<evidence type="ECO:0000256" key="1">
    <source>
        <dbReference type="ARBA" id="ARBA00004162"/>
    </source>
</evidence>
<comment type="similarity">
    <text evidence="2">Belongs to the MotB family.</text>
</comment>
<dbReference type="SUPFAM" id="SSF103088">
    <property type="entry name" value="OmpA-like"/>
    <property type="match status" value="1"/>
</dbReference>
<feature type="compositionally biased region" description="Polar residues" evidence="8">
    <location>
        <begin position="79"/>
        <end position="103"/>
    </location>
</feature>
<dbReference type="PANTHER" id="PTHR30329:SF21">
    <property type="entry name" value="LIPOPROTEIN YIAD-RELATED"/>
    <property type="match status" value="1"/>
</dbReference>
<evidence type="ECO:0000259" key="10">
    <source>
        <dbReference type="PROSITE" id="PS51123"/>
    </source>
</evidence>